<dbReference type="Pfam" id="PF04082">
    <property type="entry name" value="Fungal_trans"/>
    <property type="match status" value="1"/>
</dbReference>
<dbReference type="SMART" id="SM00066">
    <property type="entry name" value="GAL4"/>
    <property type="match status" value="1"/>
</dbReference>
<dbReference type="InterPro" id="IPR036864">
    <property type="entry name" value="Zn2-C6_fun-type_DNA-bd_sf"/>
</dbReference>
<comment type="caution">
    <text evidence="10">The sequence shown here is derived from an EMBL/GenBank/DDBJ whole genome shotgun (WGS) entry which is preliminary data.</text>
</comment>
<evidence type="ECO:0000256" key="6">
    <source>
        <dbReference type="ARBA" id="ARBA00023163"/>
    </source>
</evidence>
<evidence type="ECO:0000313" key="10">
    <source>
        <dbReference type="EMBL" id="KAA8651531.1"/>
    </source>
</evidence>
<evidence type="ECO:0000256" key="1">
    <source>
        <dbReference type="ARBA" id="ARBA00004123"/>
    </source>
</evidence>
<dbReference type="CDD" id="cd00067">
    <property type="entry name" value="GAL4"/>
    <property type="match status" value="1"/>
</dbReference>
<dbReference type="InterPro" id="IPR007219">
    <property type="entry name" value="XnlR_reg_dom"/>
</dbReference>
<dbReference type="VEuPathDB" id="FungiDB:EYZ11_005894"/>
<dbReference type="RefSeq" id="XP_033430892.1">
    <property type="nucleotide sequence ID" value="XM_033565135.1"/>
</dbReference>
<dbReference type="PROSITE" id="PS50048">
    <property type="entry name" value="ZN2_CY6_FUNGAL_2"/>
    <property type="match status" value="1"/>
</dbReference>
<keyword evidence="3" id="KW-0862">Zinc</keyword>
<dbReference type="SUPFAM" id="SSF57701">
    <property type="entry name" value="Zn2/Cys6 DNA-binding domain"/>
    <property type="match status" value="1"/>
</dbReference>
<keyword evidence="2" id="KW-0479">Metal-binding</keyword>
<proteinExistence type="predicted"/>
<dbReference type="InterPro" id="IPR052202">
    <property type="entry name" value="Yeast_MetPath_Reg"/>
</dbReference>
<dbReference type="GO" id="GO:0000981">
    <property type="term" value="F:DNA-binding transcription factor activity, RNA polymerase II-specific"/>
    <property type="evidence" value="ECO:0007669"/>
    <property type="project" value="InterPro"/>
</dbReference>
<keyword evidence="5" id="KW-0238">DNA-binding</keyword>
<dbReference type="Proteomes" id="UP000324241">
    <property type="component" value="Unassembled WGS sequence"/>
</dbReference>
<feature type="compositionally biased region" description="Basic and acidic residues" evidence="8">
    <location>
        <begin position="650"/>
        <end position="659"/>
    </location>
</feature>
<feature type="domain" description="Zn(2)-C6 fungal-type" evidence="9">
    <location>
        <begin position="12"/>
        <end position="42"/>
    </location>
</feature>
<accession>A0A5M9MWN1</accession>
<reference evidence="10 11" key="1">
    <citation type="submission" date="2019-08" db="EMBL/GenBank/DDBJ databases">
        <title>The genome sequence of a newly discovered highly antifungal drug resistant Aspergillus species, Aspergillus tanneri NIH 1004.</title>
        <authorList>
            <person name="Mounaud S."/>
            <person name="Singh I."/>
            <person name="Joardar V."/>
            <person name="Pakala S."/>
            <person name="Pakala S."/>
            <person name="Venepally P."/>
            <person name="Chung J.K."/>
            <person name="Losada L."/>
            <person name="Nierman W.C."/>
        </authorList>
    </citation>
    <scope>NUCLEOTIDE SEQUENCE [LARGE SCALE GENOMIC DNA]</scope>
    <source>
        <strain evidence="10 11">NIH1004</strain>
    </source>
</reference>
<dbReference type="InterPro" id="IPR001138">
    <property type="entry name" value="Zn2Cys6_DnaBD"/>
</dbReference>
<dbReference type="PANTHER" id="PTHR47782">
    <property type="entry name" value="ZN(II)2CYS6 TRANSCRIPTION FACTOR (EUROFUNG)-RELATED"/>
    <property type="match status" value="1"/>
</dbReference>
<keyword evidence="4" id="KW-0805">Transcription regulation</keyword>
<gene>
    <name evidence="10" type="ORF">ATNIH1004_000421</name>
</gene>
<dbReference type="OrthoDB" id="25921at2759"/>
<organism evidence="10 11">
    <name type="scientific">Aspergillus tanneri</name>
    <dbReference type="NCBI Taxonomy" id="1220188"/>
    <lineage>
        <taxon>Eukaryota</taxon>
        <taxon>Fungi</taxon>
        <taxon>Dikarya</taxon>
        <taxon>Ascomycota</taxon>
        <taxon>Pezizomycotina</taxon>
        <taxon>Eurotiomycetes</taxon>
        <taxon>Eurotiomycetidae</taxon>
        <taxon>Eurotiales</taxon>
        <taxon>Aspergillaceae</taxon>
        <taxon>Aspergillus</taxon>
        <taxon>Aspergillus subgen. Circumdati</taxon>
    </lineage>
</organism>
<dbReference type="Gene3D" id="4.10.240.10">
    <property type="entry name" value="Zn(2)-C6 fungal-type DNA-binding domain"/>
    <property type="match status" value="1"/>
</dbReference>
<dbReference type="SMART" id="SM00906">
    <property type="entry name" value="Fungal_trans"/>
    <property type="match status" value="1"/>
</dbReference>
<feature type="region of interest" description="Disordered" evidence="8">
    <location>
        <begin position="617"/>
        <end position="660"/>
    </location>
</feature>
<keyword evidence="7" id="KW-0539">Nucleus</keyword>
<dbReference type="GO" id="GO:0045944">
    <property type="term" value="P:positive regulation of transcription by RNA polymerase II"/>
    <property type="evidence" value="ECO:0007669"/>
    <property type="project" value="TreeGrafter"/>
</dbReference>
<evidence type="ECO:0000256" key="3">
    <source>
        <dbReference type="ARBA" id="ARBA00022833"/>
    </source>
</evidence>
<sequence length="717" mass="81012">MELLRKNRNRAACRRCQRRKIRCDGQTPRCGSCQKASVPCINDGKQVVNRSYIAKMEKRIKWLESMVQESCPNVDLTQGPSLEEPHVDEPIVFDEDRDENHILSPEQEHTMDVEHGIEQDRSQNLNVSAHPLRAFPRMESRQAHEVGLVSLSPGSEPRYIGPSSGYFFANLVFSNAGRNQQRRHLANDSTGSASGDPISLVAELLNAPASLPPRRQSTMELSSKYFQTIHVSYPFLHQPSHMGYVEQIYGSEQVSPAVAFQVYMVLAIAASDLSRRSKVRLPSEGFYSMAMQYFNQFCPDGSLVGLQSLLLLMIYALHNPSCGINIWNLNYQCLASLIDLGLQRDVRNTPSLQISLFEQEMRTRVFWVVYTFDRTIATMMGRPVGIRDEACDLRLPMDVADYELIKENPIERAIDQPLSHISFGIHLFKAARLNSEIKYIMHSISRDPPAYAYPPVRDIFGWQQEMLERLRTWKSEVSPSDNSMSAKLCEVKYHEMMILVLRPSPAIPQPSEQSSVLCYRHAMGLLESFRDLYKNDCLQYSRLVVHSIFLGTLVVLHSIWKLPEIAANAHIDELSANLTSSLNILSSIGEYWLEAQRVRNCVEEISGVTMKRLVKSRCAAGPPSTSRLRSSGRPRSDTQQLPAPQTQMRMDPDDGEQRDSLNSAVNLPGSNDSEILPGSLMDDPETLQLFGDTSFEDLFGMTGVPDFDGLVWEFINS</sequence>
<evidence type="ECO:0000259" key="9">
    <source>
        <dbReference type="PROSITE" id="PS50048"/>
    </source>
</evidence>
<evidence type="ECO:0000256" key="5">
    <source>
        <dbReference type="ARBA" id="ARBA00023125"/>
    </source>
</evidence>
<feature type="compositionally biased region" description="Polar residues" evidence="8">
    <location>
        <begin position="637"/>
        <end position="648"/>
    </location>
</feature>
<dbReference type="GO" id="GO:0006351">
    <property type="term" value="P:DNA-templated transcription"/>
    <property type="evidence" value="ECO:0007669"/>
    <property type="project" value="InterPro"/>
</dbReference>
<keyword evidence="6" id="KW-0804">Transcription</keyword>
<dbReference type="AlphaFoldDB" id="A0A5M9MWN1"/>
<dbReference type="GO" id="GO:0043565">
    <property type="term" value="F:sequence-specific DNA binding"/>
    <property type="evidence" value="ECO:0007669"/>
    <property type="project" value="TreeGrafter"/>
</dbReference>
<evidence type="ECO:0000256" key="8">
    <source>
        <dbReference type="SAM" id="MobiDB-lite"/>
    </source>
</evidence>
<dbReference type="GO" id="GO:0008270">
    <property type="term" value="F:zinc ion binding"/>
    <property type="evidence" value="ECO:0007669"/>
    <property type="project" value="InterPro"/>
</dbReference>
<comment type="subcellular location">
    <subcellularLocation>
        <location evidence="1">Nucleus</location>
    </subcellularLocation>
</comment>
<evidence type="ECO:0000256" key="2">
    <source>
        <dbReference type="ARBA" id="ARBA00022723"/>
    </source>
</evidence>
<evidence type="ECO:0000256" key="7">
    <source>
        <dbReference type="ARBA" id="ARBA00023242"/>
    </source>
</evidence>
<protein>
    <recommendedName>
        <fullName evidence="9">Zn(2)-C6 fungal-type domain-containing protein</fullName>
    </recommendedName>
</protein>
<dbReference type="CDD" id="cd12148">
    <property type="entry name" value="fungal_TF_MHR"/>
    <property type="match status" value="1"/>
</dbReference>
<dbReference type="GeneID" id="54323123"/>
<evidence type="ECO:0000256" key="4">
    <source>
        <dbReference type="ARBA" id="ARBA00023015"/>
    </source>
</evidence>
<name>A0A5M9MWN1_9EURO</name>
<dbReference type="Pfam" id="PF00172">
    <property type="entry name" value="Zn_clus"/>
    <property type="match status" value="1"/>
</dbReference>
<evidence type="ECO:0000313" key="11">
    <source>
        <dbReference type="Proteomes" id="UP000324241"/>
    </source>
</evidence>
<dbReference type="GO" id="GO:0005634">
    <property type="term" value="C:nucleus"/>
    <property type="evidence" value="ECO:0007669"/>
    <property type="project" value="UniProtKB-SubCell"/>
</dbReference>
<dbReference type="EMBL" id="QUQM01000002">
    <property type="protein sequence ID" value="KAA8651531.1"/>
    <property type="molecule type" value="Genomic_DNA"/>
</dbReference>
<dbReference type="PANTHER" id="PTHR47782:SF1">
    <property type="entry name" value="PYRIMIDINE PATHWAY REGULATORY PROTEIN 1"/>
    <property type="match status" value="1"/>
</dbReference>